<gene>
    <name evidence="1" type="ORF">E2C01_067840</name>
</gene>
<evidence type="ECO:0000313" key="2">
    <source>
        <dbReference type="Proteomes" id="UP000324222"/>
    </source>
</evidence>
<sequence>MNNTMRHNSGGALVNTATPLNIHNGYIGKYGVFMQQPLVPVLWLAASCLGHSGLPHAALTIALTDFWTFFPTLQ</sequence>
<protein>
    <submittedName>
        <fullName evidence="1">Uncharacterized protein</fullName>
    </submittedName>
</protein>
<reference evidence="1 2" key="1">
    <citation type="submission" date="2019-05" db="EMBL/GenBank/DDBJ databases">
        <title>Another draft genome of Portunus trituberculatus and its Hox gene families provides insights of decapod evolution.</title>
        <authorList>
            <person name="Jeong J.-H."/>
            <person name="Song I."/>
            <person name="Kim S."/>
            <person name="Choi T."/>
            <person name="Kim D."/>
            <person name="Ryu S."/>
            <person name="Kim W."/>
        </authorList>
    </citation>
    <scope>NUCLEOTIDE SEQUENCE [LARGE SCALE GENOMIC DNA]</scope>
    <source>
        <tissue evidence="1">Muscle</tissue>
    </source>
</reference>
<evidence type="ECO:0000313" key="1">
    <source>
        <dbReference type="EMBL" id="MPC73508.1"/>
    </source>
</evidence>
<name>A0A5B7HXV7_PORTR</name>
<dbReference type="Proteomes" id="UP000324222">
    <property type="component" value="Unassembled WGS sequence"/>
</dbReference>
<proteinExistence type="predicted"/>
<accession>A0A5B7HXV7</accession>
<comment type="caution">
    <text evidence="1">The sequence shown here is derived from an EMBL/GenBank/DDBJ whole genome shotgun (WGS) entry which is preliminary data.</text>
</comment>
<dbReference type="AlphaFoldDB" id="A0A5B7HXV7"/>
<dbReference type="EMBL" id="VSRR010036931">
    <property type="protein sequence ID" value="MPC73508.1"/>
    <property type="molecule type" value="Genomic_DNA"/>
</dbReference>
<organism evidence="1 2">
    <name type="scientific">Portunus trituberculatus</name>
    <name type="common">Swimming crab</name>
    <name type="synonym">Neptunus trituberculatus</name>
    <dbReference type="NCBI Taxonomy" id="210409"/>
    <lineage>
        <taxon>Eukaryota</taxon>
        <taxon>Metazoa</taxon>
        <taxon>Ecdysozoa</taxon>
        <taxon>Arthropoda</taxon>
        <taxon>Crustacea</taxon>
        <taxon>Multicrustacea</taxon>
        <taxon>Malacostraca</taxon>
        <taxon>Eumalacostraca</taxon>
        <taxon>Eucarida</taxon>
        <taxon>Decapoda</taxon>
        <taxon>Pleocyemata</taxon>
        <taxon>Brachyura</taxon>
        <taxon>Eubrachyura</taxon>
        <taxon>Portunoidea</taxon>
        <taxon>Portunidae</taxon>
        <taxon>Portuninae</taxon>
        <taxon>Portunus</taxon>
    </lineage>
</organism>
<keyword evidence="2" id="KW-1185">Reference proteome</keyword>